<dbReference type="SUPFAM" id="SSF48371">
    <property type="entry name" value="ARM repeat"/>
    <property type="match status" value="1"/>
</dbReference>
<evidence type="ECO:0000313" key="2">
    <source>
        <dbReference type="EMBL" id="GIQ83639.1"/>
    </source>
</evidence>
<feature type="non-terminal residue" evidence="2">
    <location>
        <position position="1"/>
    </location>
</feature>
<gene>
    <name evidence="2" type="ORF">KIPB_004990</name>
</gene>
<evidence type="ECO:0000313" key="3">
    <source>
        <dbReference type="Proteomes" id="UP000265618"/>
    </source>
</evidence>
<name>A0A9K3GGY2_9EUKA</name>
<feature type="region of interest" description="Disordered" evidence="1">
    <location>
        <begin position="859"/>
        <end position="904"/>
    </location>
</feature>
<dbReference type="InterPro" id="IPR052575">
    <property type="entry name" value="SSU_processome_comp_20"/>
</dbReference>
<organism evidence="2 3">
    <name type="scientific">Kipferlia bialata</name>
    <dbReference type="NCBI Taxonomy" id="797122"/>
    <lineage>
        <taxon>Eukaryota</taxon>
        <taxon>Metamonada</taxon>
        <taxon>Carpediemonas-like organisms</taxon>
        <taxon>Kipferlia</taxon>
    </lineage>
</organism>
<dbReference type="GO" id="GO:0032040">
    <property type="term" value="C:small-subunit processome"/>
    <property type="evidence" value="ECO:0007669"/>
    <property type="project" value="TreeGrafter"/>
</dbReference>
<dbReference type="Gene3D" id="1.25.10.10">
    <property type="entry name" value="Leucine-rich Repeat Variant"/>
    <property type="match status" value="1"/>
</dbReference>
<keyword evidence="3" id="KW-1185">Reference proteome</keyword>
<sequence>MGRGRKAKHGARSFDGWKDDASSGFKFISFLERVASIDMGLARRAESELPPDERGSLYNTALVEQGNKTLTAGFRKLRRLTAGRSLLLAQVMVHQEHILNALLDCVNNDEDPETRAAAASLFPPLVEDLGVLLMPQLDLILGSFIRCIEREGGTSIGADIIEYIITAEAFLFKALSPEITRDDATLVSFVNSFMTVVIDAYPRFVRNLKGEREEGEERGTLTNMQRHSVHALQCEAFAYVLRRARKKESLFLDTMLKAEGSSSTDPSADTLGIRADTVAFTLFYTMKGPQGTLMPRYGACLSPLLTSLQSSHTSTAPVAQLATLALASLAAPYGVVQNEIRDAVEALPACAFTRLFGLSMTREAARGGRGGRGRDLHRGVHLLGPALLAEQGEGEGEGESEYDTQARVERAVAAGDEASAAELVTQLVAEVQGDDDSGVEAASVAITRILSSMPSVTLPAGTHAGLFERCLTRRLPALAQYLAMLPHSDDDGQAVDAAALCSALSDCDSRLRLAAVRYTCHRLPCLMPVLRAYTGPLTDGRTLRNDLLAVGEGDIPEADMAVVVCAALGLTRSSHADVRRGAWLLVSHLVDIGQAAVLRPLVVGFLTDVFAASKIGRDTYREQAKFTGMASAFSIAHTDDPTTALTRDLTMDTIKERVASGDIDMAEGEGEAEDASVLGLSLLEQGVHFDASRQGLDLRRNQSNANTTEARARVQRQIAVFGVSSGHIVYDALTHVALEMATNHSTAQTEEDEGSEVCSTIAASLPSSCAGVVRGWTSHVQRDVVQRYMSRLALGPDSAAASPLSLSHSCPTMVTLTEAATFISDTIPLRHLIETDQAARMALVNQAVDVAHTALSYDTLGDVTDTDTDKEEGDEEGETPEADSEEEEEEEDTRSKTGSSEERGCRHGVVLSALRLLGGMPGLSIASQVELRDKARELGIAVLGHPLGSTPTAGMPSLHMAGVAVLIVSGGVYLRHADALRRLASHGSFKTQLASLQFAEAIEGEDNATQEGEAEGGLGALFAGDQTGATSLSTGALKSVSKKSANRY</sequence>
<dbReference type="InterPro" id="IPR016024">
    <property type="entry name" value="ARM-type_fold"/>
</dbReference>
<accession>A0A9K3GGY2</accession>
<proteinExistence type="predicted"/>
<protein>
    <submittedName>
        <fullName evidence="2">Uncharacterized protein</fullName>
    </submittedName>
</protein>
<dbReference type="PANTHER" id="PTHR17695:SF11">
    <property type="entry name" value="SMALL SUBUNIT PROCESSOME COMPONENT 20 HOMOLOG"/>
    <property type="match status" value="1"/>
</dbReference>
<feature type="compositionally biased region" description="Acidic residues" evidence="1">
    <location>
        <begin position="864"/>
        <end position="892"/>
    </location>
</feature>
<dbReference type="AlphaFoldDB" id="A0A9K3GGY2"/>
<dbReference type="InterPro" id="IPR011989">
    <property type="entry name" value="ARM-like"/>
</dbReference>
<dbReference type="Proteomes" id="UP000265618">
    <property type="component" value="Unassembled WGS sequence"/>
</dbReference>
<dbReference type="GO" id="GO:0030686">
    <property type="term" value="C:90S preribosome"/>
    <property type="evidence" value="ECO:0007669"/>
    <property type="project" value="TreeGrafter"/>
</dbReference>
<reference evidence="2 3" key="1">
    <citation type="journal article" date="2018" name="PLoS ONE">
        <title>The draft genome of Kipferlia bialata reveals reductive genome evolution in fornicate parasites.</title>
        <authorList>
            <person name="Tanifuji G."/>
            <person name="Takabayashi S."/>
            <person name="Kume K."/>
            <person name="Takagi M."/>
            <person name="Nakayama T."/>
            <person name="Kamikawa R."/>
            <person name="Inagaki Y."/>
            <person name="Hashimoto T."/>
        </authorList>
    </citation>
    <scope>NUCLEOTIDE SEQUENCE [LARGE SCALE GENOMIC DNA]</scope>
    <source>
        <strain evidence="2">NY0173</strain>
    </source>
</reference>
<comment type="caution">
    <text evidence="2">The sequence shown here is derived from an EMBL/GenBank/DDBJ whole genome shotgun (WGS) entry which is preliminary data.</text>
</comment>
<dbReference type="PANTHER" id="PTHR17695">
    <property type="entry name" value="SMALL SUBUNIT PROCESSOME COMPONENT 20 HOMOLOG"/>
    <property type="match status" value="1"/>
</dbReference>
<feature type="compositionally biased region" description="Basic and acidic residues" evidence="1">
    <location>
        <begin position="893"/>
        <end position="904"/>
    </location>
</feature>
<evidence type="ECO:0000256" key="1">
    <source>
        <dbReference type="SAM" id="MobiDB-lite"/>
    </source>
</evidence>
<dbReference type="EMBL" id="BDIP01001123">
    <property type="protein sequence ID" value="GIQ83639.1"/>
    <property type="molecule type" value="Genomic_DNA"/>
</dbReference>